<dbReference type="SUPFAM" id="SSF51004">
    <property type="entry name" value="C-terminal (heme d1) domain of cytochrome cd1-nitrite reductase"/>
    <property type="match status" value="1"/>
</dbReference>
<dbReference type="PANTHER" id="PTHR47197:SF3">
    <property type="entry name" value="DIHYDRO-HEME D1 DEHYDROGENASE"/>
    <property type="match status" value="1"/>
</dbReference>
<dbReference type="PANTHER" id="PTHR47197">
    <property type="entry name" value="PROTEIN NIRF"/>
    <property type="match status" value="1"/>
</dbReference>
<dbReference type="InterPro" id="IPR015943">
    <property type="entry name" value="WD40/YVTN_repeat-like_dom_sf"/>
</dbReference>
<keyword evidence="2" id="KW-1185">Reference proteome</keyword>
<reference evidence="1 2" key="1">
    <citation type="submission" date="2020-08" db="EMBL/GenBank/DDBJ databases">
        <title>Novel species isolated from subtropical streams in China.</title>
        <authorList>
            <person name="Lu H."/>
        </authorList>
    </citation>
    <scope>NUCLEOTIDE SEQUENCE [LARGE SCALE GENOMIC DNA]</scope>
    <source>
        <strain evidence="1 2">CY18W</strain>
    </source>
</reference>
<evidence type="ECO:0000313" key="2">
    <source>
        <dbReference type="Proteomes" id="UP000650424"/>
    </source>
</evidence>
<sequence length="653" mass="69993">MVYANQKTVSNVGLRCLQRLSGFVFGVVFLIAGVEVKAASTSASAPVAETAAPRQAIARAATPSGQIIKDGVALQLEVSQSMQEGEEARFTLNLRDAASSNPIRNARPIAWVDGQTKVDENSEQACRRKVATFIGGDLLHAPALSLNAYYVLAMNEDNSISVINPQTGFGGSKLLTMVILHGVAQDWLLTPEQNLWVSQPQVDEVALVDTRIWQVRTNVSVPGHPGQIVLRPGAQQIWVLTDEGVTVLAASNGQLLATIKTGQGRHTIAFSDDGKSAFVSNAANNSVSLIDASNLRKTADLAGGIHPVAMAWSSKAQLLYVAHEGDGQIIAFDAAGKQAASIKTLPGISTIRFAPDGRYGFILNPQKNQLDLLDAATNQIVRGADITHGPDQVTFSDRLAYIRRRHSEIVQLVPLDAIAHAIQTGQALALASVSNGQKAFHKGSNTRSLADTTVIVPNGAAALLANPADRTIYYYQEGMSAPAGSFRNYGHEPRAVLVLDHSLQERQPGQYQASARLPKAGNYQLVFYLDSPKMLHCFPVTVQADPAKPLSASYAVTLTGTAPALIKGINQNLQFAIRDAVSGQIMSGVSDLQVLLFNTTNNQQLQLDAHEQKNGDYGITFTPPGSGHYYVYFQATSLGMSWNQTAQLVLTVK</sequence>
<dbReference type="InterPro" id="IPR011048">
    <property type="entry name" value="Haem_d1_sf"/>
</dbReference>
<dbReference type="Proteomes" id="UP000650424">
    <property type="component" value="Unassembled WGS sequence"/>
</dbReference>
<organism evidence="1 2">
    <name type="scientific">Undibacterium hunanense</name>
    <dbReference type="NCBI Taxonomy" id="2762292"/>
    <lineage>
        <taxon>Bacteria</taxon>
        <taxon>Pseudomonadati</taxon>
        <taxon>Pseudomonadota</taxon>
        <taxon>Betaproteobacteria</taxon>
        <taxon>Burkholderiales</taxon>
        <taxon>Oxalobacteraceae</taxon>
        <taxon>Undibacterium</taxon>
    </lineage>
</organism>
<name>A0ABR6ZMN0_9BURK</name>
<proteinExistence type="predicted"/>
<dbReference type="PROSITE" id="PS50194">
    <property type="entry name" value="FILAMIN_REPEAT"/>
    <property type="match status" value="1"/>
</dbReference>
<accession>A0ABR6ZMN0</accession>
<dbReference type="InterPro" id="IPR051200">
    <property type="entry name" value="Host-pathogen_enzymatic-act"/>
</dbReference>
<dbReference type="RefSeq" id="WP_186946405.1">
    <property type="nucleotide sequence ID" value="NZ_JACOGF010000003.1"/>
</dbReference>
<dbReference type="EMBL" id="JACOGF010000003">
    <property type="protein sequence ID" value="MBC3917148.1"/>
    <property type="molecule type" value="Genomic_DNA"/>
</dbReference>
<dbReference type="InterPro" id="IPR017868">
    <property type="entry name" value="Filamin/ABP280_repeat-like"/>
</dbReference>
<dbReference type="Gene3D" id="2.130.10.10">
    <property type="entry name" value="YVTN repeat-like/Quinoprotein amine dehydrogenase"/>
    <property type="match status" value="2"/>
</dbReference>
<protein>
    <submittedName>
        <fullName evidence="1">YncE family protein</fullName>
    </submittedName>
</protein>
<gene>
    <name evidence="1" type="ORF">H8L32_06650</name>
</gene>
<comment type="caution">
    <text evidence="1">The sequence shown here is derived from an EMBL/GenBank/DDBJ whole genome shotgun (WGS) entry which is preliminary data.</text>
</comment>
<evidence type="ECO:0000313" key="1">
    <source>
        <dbReference type="EMBL" id="MBC3917148.1"/>
    </source>
</evidence>